<dbReference type="Proteomes" id="UP000019678">
    <property type="component" value="Unassembled WGS sequence"/>
</dbReference>
<dbReference type="PANTHER" id="PTHR34107:SF4">
    <property type="entry name" value="SLL1222 PROTEIN"/>
    <property type="match status" value="1"/>
</dbReference>
<feature type="domain" description="Putative restriction endonuclease" evidence="1">
    <location>
        <begin position="9"/>
        <end position="83"/>
    </location>
</feature>
<organism evidence="2 3">
    <name type="scientific">Chondromyces apiculatus DSM 436</name>
    <dbReference type="NCBI Taxonomy" id="1192034"/>
    <lineage>
        <taxon>Bacteria</taxon>
        <taxon>Pseudomonadati</taxon>
        <taxon>Myxococcota</taxon>
        <taxon>Polyangia</taxon>
        <taxon>Polyangiales</taxon>
        <taxon>Polyangiaceae</taxon>
        <taxon>Chondromyces</taxon>
    </lineage>
</organism>
<proteinExistence type="predicted"/>
<dbReference type="InterPro" id="IPR012296">
    <property type="entry name" value="Nuclease_put_TT1808"/>
</dbReference>
<evidence type="ECO:0000313" key="2">
    <source>
        <dbReference type="EMBL" id="EYF04743.1"/>
    </source>
</evidence>
<reference evidence="2 3" key="1">
    <citation type="submission" date="2013-05" db="EMBL/GenBank/DDBJ databases">
        <title>Genome assembly of Chondromyces apiculatus DSM 436.</title>
        <authorList>
            <person name="Sharma G."/>
            <person name="Khatri I."/>
            <person name="Kaur C."/>
            <person name="Mayilraj S."/>
            <person name="Subramanian S."/>
        </authorList>
    </citation>
    <scope>NUCLEOTIDE SEQUENCE [LARGE SCALE GENOMIC DNA]</scope>
    <source>
        <strain evidence="2 3">DSM 436</strain>
    </source>
</reference>
<comment type="caution">
    <text evidence="2">The sequence shown here is derived from an EMBL/GenBank/DDBJ whole genome shotgun (WGS) entry which is preliminary data.</text>
</comment>
<sequence>MPQIPSAPFITLPPDWVCEVLSPSTAAHDRTRKMPVYARAGVTWVWLVEPAARSLEVFHLNGRKRYEQEQGFSDGEMVRALPFDAIVLELAALREGVARDEGART</sequence>
<evidence type="ECO:0000313" key="3">
    <source>
        <dbReference type="Proteomes" id="UP000019678"/>
    </source>
</evidence>
<dbReference type="CDD" id="cd06260">
    <property type="entry name" value="DUF820-like"/>
    <property type="match status" value="1"/>
</dbReference>
<dbReference type="SUPFAM" id="SSF52980">
    <property type="entry name" value="Restriction endonuclease-like"/>
    <property type="match status" value="1"/>
</dbReference>
<evidence type="ECO:0000259" key="1">
    <source>
        <dbReference type="Pfam" id="PF05685"/>
    </source>
</evidence>
<gene>
    <name evidence="2" type="ORF">CAP_4219</name>
</gene>
<dbReference type="PANTHER" id="PTHR34107">
    <property type="entry name" value="SLL0198 PROTEIN-RELATED"/>
    <property type="match status" value="1"/>
</dbReference>
<accession>A0A017T648</accession>
<protein>
    <recommendedName>
        <fullName evidence="1">Putative restriction endonuclease domain-containing protein</fullName>
    </recommendedName>
</protein>
<dbReference type="STRING" id="1192034.CAP_4219"/>
<dbReference type="InterPro" id="IPR011335">
    <property type="entry name" value="Restrct_endonuc-II-like"/>
</dbReference>
<dbReference type="AlphaFoldDB" id="A0A017T648"/>
<keyword evidence="3" id="KW-1185">Reference proteome</keyword>
<dbReference type="EMBL" id="ASRX01000030">
    <property type="protein sequence ID" value="EYF04743.1"/>
    <property type="molecule type" value="Genomic_DNA"/>
</dbReference>
<dbReference type="Pfam" id="PF05685">
    <property type="entry name" value="Uma2"/>
    <property type="match status" value="1"/>
</dbReference>
<dbReference type="InterPro" id="IPR008538">
    <property type="entry name" value="Uma2"/>
</dbReference>
<name>A0A017T648_9BACT</name>
<dbReference type="Gene3D" id="3.90.1570.10">
    <property type="entry name" value="tt1808, chain A"/>
    <property type="match status" value="1"/>
</dbReference>
<dbReference type="eggNOG" id="COG4636">
    <property type="taxonomic scope" value="Bacteria"/>
</dbReference>